<dbReference type="InterPro" id="IPR001086">
    <property type="entry name" value="Preph_deHydtase"/>
</dbReference>
<evidence type="ECO:0000256" key="10">
    <source>
        <dbReference type="ARBA" id="ARBA00022605"/>
    </source>
</evidence>
<comment type="pathway">
    <text evidence="4">Amino-acid biosynthesis; L-phenylalanine biosynthesis; phenylpyruvate from prephenate: step 1/1.</text>
</comment>
<keyword evidence="11" id="KW-0057">Aromatic amino acid biosynthesis</keyword>
<dbReference type="InterPro" id="IPR002912">
    <property type="entry name" value="ACT_dom"/>
</dbReference>
<dbReference type="InterPro" id="IPR018528">
    <property type="entry name" value="Preph_deHydtase_CS"/>
</dbReference>
<dbReference type="PROSITE" id="PS00858">
    <property type="entry name" value="PREPHENATE_DEHYDR_2"/>
    <property type="match status" value="1"/>
</dbReference>
<keyword evidence="12" id="KW-0584">Phenylalanine biosynthesis</keyword>
<name>A0A2S7XU25_9GAMM</name>
<dbReference type="Gene3D" id="3.40.190.10">
    <property type="entry name" value="Periplasmic binding protein-like II"/>
    <property type="match status" value="2"/>
</dbReference>
<evidence type="ECO:0000256" key="1">
    <source>
        <dbReference type="ARBA" id="ARBA00000824"/>
    </source>
</evidence>
<evidence type="ECO:0000259" key="22">
    <source>
        <dbReference type="PROSITE" id="PS51671"/>
    </source>
</evidence>
<dbReference type="SMART" id="SM00830">
    <property type="entry name" value="CM_2"/>
    <property type="match status" value="1"/>
</dbReference>
<keyword evidence="10" id="KW-0028">Amino-acid biosynthesis</keyword>
<gene>
    <name evidence="23" type="ORF">CXB77_03200</name>
</gene>
<evidence type="ECO:0000256" key="20">
    <source>
        <dbReference type="SAM" id="MobiDB-lite"/>
    </source>
</evidence>
<dbReference type="NCBIfam" id="NF008865">
    <property type="entry name" value="PRK11898.1"/>
    <property type="match status" value="1"/>
</dbReference>
<dbReference type="PANTHER" id="PTHR21022">
    <property type="entry name" value="PREPHENATE DEHYDRATASE P PROTEIN"/>
    <property type="match status" value="1"/>
</dbReference>
<evidence type="ECO:0000256" key="18">
    <source>
        <dbReference type="ARBA" id="ARBA00047848"/>
    </source>
</evidence>
<reference evidence="23 24" key="1">
    <citation type="submission" date="2018-01" db="EMBL/GenBank/DDBJ databases">
        <title>The complete genome sequence of Chromatium okenii LaCa, a purple sulfur bacterium with a turbulent life.</title>
        <authorList>
            <person name="Luedin S.M."/>
            <person name="Liechti N."/>
            <person name="Storelli N."/>
            <person name="Danza F."/>
            <person name="Wittwer M."/>
            <person name="Pothier J.F."/>
            <person name="Tonolla M.A."/>
        </authorList>
    </citation>
    <scope>NUCLEOTIDE SEQUENCE [LARGE SCALE GENOMIC DNA]</scope>
    <source>
        <strain evidence="23 24">LaCa</strain>
    </source>
</reference>
<keyword evidence="13" id="KW-0413">Isomerase</keyword>
<accession>A0A2S7XU25</accession>
<dbReference type="PROSITE" id="PS00857">
    <property type="entry name" value="PREPHENATE_DEHYDR_1"/>
    <property type="match status" value="1"/>
</dbReference>
<proteinExistence type="predicted"/>
<evidence type="ECO:0000256" key="9">
    <source>
        <dbReference type="ARBA" id="ARBA00022490"/>
    </source>
</evidence>
<comment type="catalytic activity">
    <reaction evidence="18">
        <text>prephenate + H(+) = 3-phenylpyruvate + CO2 + H2O</text>
        <dbReference type="Rhea" id="RHEA:21648"/>
        <dbReference type="ChEBI" id="CHEBI:15377"/>
        <dbReference type="ChEBI" id="CHEBI:15378"/>
        <dbReference type="ChEBI" id="CHEBI:16526"/>
        <dbReference type="ChEBI" id="CHEBI:18005"/>
        <dbReference type="ChEBI" id="CHEBI:29934"/>
        <dbReference type="EC" id="4.2.1.51"/>
    </reaction>
</comment>
<dbReference type="CDD" id="cd04905">
    <property type="entry name" value="ACT_CM-PDT"/>
    <property type="match status" value="1"/>
</dbReference>
<dbReference type="InterPro" id="IPR002701">
    <property type="entry name" value="CM_II_prokaryot"/>
</dbReference>
<dbReference type="GO" id="GO:0046417">
    <property type="term" value="P:chorismate metabolic process"/>
    <property type="evidence" value="ECO:0007669"/>
    <property type="project" value="InterPro"/>
</dbReference>
<evidence type="ECO:0000256" key="8">
    <source>
        <dbReference type="ARBA" id="ARBA00014401"/>
    </source>
</evidence>
<dbReference type="GO" id="GO:0004664">
    <property type="term" value="F:prephenate dehydratase activity"/>
    <property type="evidence" value="ECO:0007669"/>
    <property type="project" value="UniProtKB-EC"/>
</dbReference>
<evidence type="ECO:0000313" key="23">
    <source>
        <dbReference type="EMBL" id="PQJ97023.1"/>
    </source>
</evidence>
<sequence>MRLIWNCCGSSATAPAAPSRSRSSNWEIPPPPFSKGGRQKAPLRKRGSGGFEAVQFYRPEREAAVLRRIKAANPGPLSDEEMARLFREIMSACLALERPLNVAFLGPEGTFTQAATIKHFGHSVVTRTMATISDIFREVEAGACDFGVVPVENSTEGVISHTLDLFMTSPLRITGEVCLRVQHHLLSRLPAPAEIRVLYSHQQSLAQCRGWLDRHLPHAERVAVASNAEAARRAAHESNAAAIAGIQAAEIYALKILAERIEDEPGNTTRFLVIGAQDAPASGQDKTSLLLSCRNQAGALHQLLAPLAAHSISMTRIESRPSRRDIWDYVFFIDVVGHREDSALNSALAHLEQASSLFKILGSYPVAVL</sequence>
<keyword evidence="9" id="KW-0963">Cytoplasm</keyword>
<keyword evidence="15" id="KW-0511">Multifunctional enzyme</keyword>
<dbReference type="EMBL" id="PPGH01000018">
    <property type="protein sequence ID" value="PQJ97023.1"/>
    <property type="molecule type" value="Genomic_DNA"/>
</dbReference>
<dbReference type="Pfam" id="PF00800">
    <property type="entry name" value="PDT"/>
    <property type="match status" value="1"/>
</dbReference>
<comment type="caution">
    <text evidence="23">The sequence shown here is derived from an EMBL/GenBank/DDBJ whole genome shotgun (WGS) entry which is preliminary data.</text>
</comment>
<evidence type="ECO:0000259" key="21">
    <source>
        <dbReference type="PROSITE" id="PS51171"/>
    </source>
</evidence>
<evidence type="ECO:0000256" key="17">
    <source>
        <dbReference type="ARBA" id="ARBA00031520"/>
    </source>
</evidence>
<feature type="domain" description="ACT" evidence="22">
    <location>
        <begin position="288"/>
        <end position="365"/>
    </location>
</feature>
<evidence type="ECO:0000256" key="19">
    <source>
        <dbReference type="PIRSR" id="PIRSR001500-2"/>
    </source>
</evidence>
<evidence type="ECO:0000256" key="5">
    <source>
        <dbReference type="ARBA" id="ARBA00004817"/>
    </source>
</evidence>
<comment type="subcellular location">
    <subcellularLocation>
        <location evidence="3">Cytoplasm</location>
    </subcellularLocation>
</comment>
<comment type="catalytic activity">
    <reaction evidence="1">
        <text>chorismate = prephenate</text>
        <dbReference type="Rhea" id="RHEA:13897"/>
        <dbReference type="ChEBI" id="CHEBI:29748"/>
        <dbReference type="ChEBI" id="CHEBI:29934"/>
        <dbReference type="EC" id="5.4.99.5"/>
    </reaction>
</comment>
<evidence type="ECO:0000256" key="4">
    <source>
        <dbReference type="ARBA" id="ARBA00004741"/>
    </source>
</evidence>
<dbReference type="UniPathway" id="UPA00121">
    <property type="reaction ID" value="UER00345"/>
</dbReference>
<evidence type="ECO:0000256" key="6">
    <source>
        <dbReference type="ARBA" id="ARBA00012404"/>
    </source>
</evidence>
<dbReference type="SUPFAM" id="SSF55021">
    <property type="entry name" value="ACT-like"/>
    <property type="match status" value="1"/>
</dbReference>
<feature type="domain" description="Prephenate dehydratase" evidence="21">
    <location>
        <begin position="101"/>
        <end position="276"/>
    </location>
</feature>
<evidence type="ECO:0000256" key="7">
    <source>
        <dbReference type="ARBA" id="ARBA00013147"/>
    </source>
</evidence>
<dbReference type="Proteomes" id="UP000239936">
    <property type="component" value="Unassembled WGS sequence"/>
</dbReference>
<dbReference type="FunFam" id="3.40.190.10:FF:000029">
    <property type="entry name" value="Chorismate mutase/Prephenate dehydratase"/>
    <property type="match status" value="1"/>
</dbReference>
<feature type="site" description="Essential for prephenate dehydratase activity" evidence="19">
    <location>
        <position position="269"/>
    </location>
</feature>
<dbReference type="GO" id="GO:0009094">
    <property type="term" value="P:L-phenylalanine biosynthetic process"/>
    <property type="evidence" value="ECO:0007669"/>
    <property type="project" value="UniProtKB-UniPathway"/>
</dbReference>
<organism evidence="23 24">
    <name type="scientific">Chromatium okenii</name>
    <dbReference type="NCBI Taxonomy" id="61644"/>
    <lineage>
        <taxon>Bacteria</taxon>
        <taxon>Pseudomonadati</taxon>
        <taxon>Pseudomonadota</taxon>
        <taxon>Gammaproteobacteria</taxon>
        <taxon>Chromatiales</taxon>
        <taxon>Chromatiaceae</taxon>
        <taxon>Chromatium</taxon>
    </lineage>
</organism>
<dbReference type="UniPathway" id="UPA00120">
    <property type="reaction ID" value="UER00203"/>
</dbReference>
<dbReference type="InterPro" id="IPR008242">
    <property type="entry name" value="Chor_mutase/pphenate_deHydtase"/>
</dbReference>
<evidence type="ECO:0000313" key="24">
    <source>
        <dbReference type="Proteomes" id="UP000239936"/>
    </source>
</evidence>
<dbReference type="InterPro" id="IPR036979">
    <property type="entry name" value="CM_dom_sf"/>
</dbReference>
<evidence type="ECO:0000256" key="11">
    <source>
        <dbReference type="ARBA" id="ARBA00023141"/>
    </source>
</evidence>
<dbReference type="FunFam" id="3.30.70.260:FF:000012">
    <property type="entry name" value="Prephenate dehydratase"/>
    <property type="match status" value="1"/>
</dbReference>
<evidence type="ECO:0000256" key="13">
    <source>
        <dbReference type="ARBA" id="ARBA00023235"/>
    </source>
</evidence>
<dbReference type="PROSITE" id="PS51171">
    <property type="entry name" value="PREPHENATE_DEHYDR_3"/>
    <property type="match status" value="1"/>
</dbReference>
<dbReference type="Pfam" id="PF01817">
    <property type="entry name" value="CM_2"/>
    <property type="match status" value="1"/>
</dbReference>
<dbReference type="FunFam" id="3.40.190.10:FF:000034">
    <property type="entry name" value="Chorismate mutase/prephenate dehydratase"/>
    <property type="match status" value="1"/>
</dbReference>
<dbReference type="PROSITE" id="PS51671">
    <property type="entry name" value="ACT"/>
    <property type="match status" value="1"/>
</dbReference>
<dbReference type="EC" id="4.2.1.51" evidence="7"/>
<dbReference type="GO" id="GO:0004106">
    <property type="term" value="F:chorismate mutase activity"/>
    <property type="evidence" value="ECO:0007669"/>
    <property type="project" value="UniProtKB-EC"/>
</dbReference>
<dbReference type="Gene3D" id="3.30.70.260">
    <property type="match status" value="1"/>
</dbReference>
<dbReference type="PIRSF" id="PIRSF001500">
    <property type="entry name" value="Chor_mut_pdt_Ppr"/>
    <property type="match status" value="1"/>
</dbReference>
<dbReference type="PANTHER" id="PTHR21022:SF19">
    <property type="entry name" value="PREPHENATE DEHYDRATASE-RELATED"/>
    <property type="match status" value="1"/>
</dbReference>
<dbReference type="SUPFAM" id="SSF48600">
    <property type="entry name" value="Chorismate mutase II"/>
    <property type="match status" value="1"/>
</dbReference>
<dbReference type="InterPro" id="IPR036263">
    <property type="entry name" value="Chorismate_II_sf"/>
</dbReference>
<evidence type="ECO:0000256" key="3">
    <source>
        <dbReference type="ARBA" id="ARBA00004496"/>
    </source>
</evidence>
<keyword evidence="24" id="KW-1185">Reference proteome</keyword>
<dbReference type="AlphaFoldDB" id="A0A2S7XU25"/>
<keyword evidence="14" id="KW-0456">Lyase</keyword>
<evidence type="ECO:0000256" key="2">
    <source>
        <dbReference type="ARBA" id="ARBA00002364"/>
    </source>
</evidence>
<dbReference type="OrthoDB" id="9802281at2"/>
<protein>
    <recommendedName>
        <fullName evidence="8">Bifunctional chorismate mutase/prephenate dehydratase</fullName>
        <ecNumber evidence="7">4.2.1.51</ecNumber>
        <ecNumber evidence="6">5.4.99.5</ecNumber>
    </recommendedName>
    <alternativeName>
        <fullName evidence="17">Chorismate mutase-prephenate dehydratase</fullName>
    </alternativeName>
    <alternativeName>
        <fullName evidence="16">p-protein</fullName>
    </alternativeName>
</protein>
<evidence type="ECO:0000256" key="14">
    <source>
        <dbReference type="ARBA" id="ARBA00023239"/>
    </source>
</evidence>
<evidence type="ECO:0000256" key="16">
    <source>
        <dbReference type="ARBA" id="ARBA00031175"/>
    </source>
</evidence>
<feature type="region of interest" description="Disordered" evidence="20">
    <location>
        <begin position="9"/>
        <end position="45"/>
    </location>
</feature>
<dbReference type="EC" id="5.4.99.5" evidence="6"/>
<feature type="compositionally biased region" description="Low complexity" evidence="20">
    <location>
        <begin position="10"/>
        <end position="24"/>
    </location>
</feature>
<dbReference type="Pfam" id="PF01842">
    <property type="entry name" value="ACT"/>
    <property type="match status" value="1"/>
</dbReference>
<dbReference type="Gene3D" id="1.20.59.10">
    <property type="entry name" value="Chorismate mutase"/>
    <property type="match status" value="1"/>
</dbReference>
<dbReference type="GO" id="GO:0005737">
    <property type="term" value="C:cytoplasm"/>
    <property type="evidence" value="ECO:0007669"/>
    <property type="project" value="UniProtKB-SubCell"/>
</dbReference>
<evidence type="ECO:0000256" key="12">
    <source>
        <dbReference type="ARBA" id="ARBA00023222"/>
    </source>
</evidence>
<evidence type="ECO:0000256" key="15">
    <source>
        <dbReference type="ARBA" id="ARBA00023268"/>
    </source>
</evidence>
<comment type="pathway">
    <text evidence="5">Metabolic intermediate biosynthesis; prephenate biosynthesis; prephenate from chorismate: step 1/1.</text>
</comment>
<dbReference type="SUPFAM" id="SSF53850">
    <property type="entry name" value="Periplasmic binding protein-like II"/>
    <property type="match status" value="1"/>
</dbReference>
<dbReference type="CDD" id="cd13630">
    <property type="entry name" value="PBP2_PDT_1"/>
    <property type="match status" value="1"/>
</dbReference>
<comment type="function">
    <text evidence="2">Catalyzes the Claisen rearrangement of chorismate to prephenate and the decarboxylation/dehydration of prephenate to phenylpyruvate.</text>
</comment>
<dbReference type="InterPro" id="IPR045865">
    <property type="entry name" value="ACT-like_dom_sf"/>
</dbReference>